<organism evidence="1 2">
    <name type="scientific">Botrimarina mediterranea</name>
    <dbReference type="NCBI Taxonomy" id="2528022"/>
    <lineage>
        <taxon>Bacteria</taxon>
        <taxon>Pseudomonadati</taxon>
        <taxon>Planctomycetota</taxon>
        <taxon>Planctomycetia</taxon>
        <taxon>Pirellulales</taxon>
        <taxon>Lacipirellulaceae</taxon>
        <taxon>Botrimarina</taxon>
    </lineage>
</organism>
<gene>
    <name evidence="1" type="ORF">Spa11_31180</name>
</gene>
<dbReference type="Proteomes" id="UP000316426">
    <property type="component" value="Chromosome"/>
</dbReference>
<evidence type="ECO:0000313" key="2">
    <source>
        <dbReference type="Proteomes" id="UP000316426"/>
    </source>
</evidence>
<name>A0A518KAU7_9BACT</name>
<keyword evidence="2" id="KW-1185">Reference proteome</keyword>
<proteinExistence type="predicted"/>
<dbReference type="EMBL" id="CP036349">
    <property type="protein sequence ID" value="QDV74909.1"/>
    <property type="molecule type" value="Genomic_DNA"/>
</dbReference>
<accession>A0A518KAU7</accession>
<sequence>MADADAEPGVVADSGRDEPGSVTCDWLLGVTLEVRGGSDAELEGACVDEGCRRSFIDEGLGADAPVVVADCDGRGAEDGAGFEDGDELEEGVVELRYPPVAELLLGSLSNEPKSYVDISPPYRSSSAA</sequence>
<evidence type="ECO:0000313" key="1">
    <source>
        <dbReference type="EMBL" id="QDV74909.1"/>
    </source>
</evidence>
<dbReference type="RefSeq" id="WP_145113730.1">
    <property type="nucleotide sequence ID" value="NZ_CP036349.1"/>
</dbReference>
<dbReference type="AlphaFoldDB" id="A0A518KAU7"/>
<protein>
    <submittedName>
        <fullName evidence="1">Uncharacterized protein</fullName>
    </submittedName>
</protein>
<reference evidence="1 2" key="1">
    <citation type="submission" date="2019-02" db="EMBL/GenBank/DDBJ databases">
        <title>Deep-cultivation of Planctomycetes and their phenomic and genomic characterization uncovers novel biology.</title>
        <authorList>
            <person name="Wiegand S."/>
            <person name="Jogler M."/>
            <person name="Boedeker C."/>
            <person name="Pinto D."/>
            <person name="Vollmers J."/>
            <person name="Rivas-Marin E."/>
            <person name="Kohn T."/>
            <person name="Peeters S.H."/>
            <person name="Heuer A."/>
            <person name="Rast P."/>
            <person name="Oberbeckmann S."/>
            <person name="Bunk B."/>
            <person name="Jeske O."/>
            <person name="Meyerdierks A."/>
            <person name="Storesund J.E."/>
            <person name="Kallscheuer N."/>
            <person name="Luecker S."/>
            <person name="Lage O.M."/>
            <person name="Pohl T."/>
            <person name="Merkel B.J."/>
            <person name="Hornburger P."/>
            <person name="Mueller R.-W."/>
            <person name="Bruemmer F."/>
            <person name="Labrenz M."/>
            <person name="Spormann A.M."/>
            <person name="Op den Camp H."/>
            <person name="Overmann J."/>
            <person name="Amann R."/>
            <person name="Jetten M.S.M."/>
            <person name="Mascher T."/>
            <person name="Medema M.H."/>
            <person name="Devos D.P."/>
            <person name="Kaster A.-K."/>
            <person name="Ovreas L."/>
            <person name="Rohde M."/>
            <person name="Galperin M.Y."/>
            <person name="Jogler C."/>
        </authorList>
    </citation>
    <scope>NUCLEOTIDE SEQUENCE [LARGE SCALE GENOMIC DNA]</scope>
    <source>
        <strain evidence="1 2">Spa11</strain>
    </source>
</reference>
<dbReference type="KEGG" id="bmei:Spa11_31180"/>